<name>A0A9N9FC82_9GLOM</name>
<dbReference type="Proteomes" id="UP000789570">
    <property type="component" value="Unassembled WGS sequence"/>
</dbReference>
<organism evidence="1 2">
    <name type="scientific">Funneliformis caledonium</name>
    <dbReference type="NCBI Taxonomy" id="1117310"/>
    <lineage>
        <taxon>Eukaryota</taxon>
        <taxon>Fungi</taxon>
        <taxon>Fungi incertae sedis</taxon>
        <taxon>Mucoromycota</taxon>
        <taxon>Glomeromycotina</taxon>
        <taxon>Glomeromycetes</taxon>
        <taxon>Glomerales</taxon>
        <taxon>Glomeraceae</taxon>
        <taxon>Funneliformis</taxon>
    </lineage>
</organism>
<comment type="caution">
    <text evidence="1">The sequence shown here is derived from an EMBL/GenBank/DDBJ whole genome shotgun (WGS) entry which is preliminary data.</text>
</comment>
<evidence type="ECO:0000313" key="2">
    <source>
        <dbReference type="Proteomes" id="UP000789570"/>
    </source>
</evidence>
<dbReference type="AlphaFoldDB" id="A0A9N9FC82"/>
<sequence length="75" mass="8039">STPTILLVETSSIEVDPLEESLSNNLDKEKSLVVITSTSTFETTAPKLTVSIDESFDASENILNTLTISFDASST</sequence>
<accession>A0A9N9FC82</accession>
<feature type="non-terminal residue" evidence="1">
    <location>
        <position position="1"/>
    </location>
</feature>
<reference evidence="1" key="1">
    <citation type="submission" date="2021-06" db="EMBL/GenBank/DDBJ databases">
        <authorList>
            <person name="Kallberg Y."/>
            <person name="Tangrot J."/>
            <person name="Rosling A."/>
        </authorList>
    </citation>
    <scope>NUCLEOTIDE SEQUENCE</scope>
    <source>
        <strain evidence="1">UK204</strain>
    </source>
</reference>
<evidence type="ECO:0000313" key="1">
    <source>
        <dbReference type="EMBL" id="CAG8523925.1"/>
    </source>
</evidence>
<keyword evidence="2" id="KW-1185">Reference proteome</keyword>
<dbReference type="EMBL" id="CAJVPQ010000969">
    <property type="protein sequence ID" value="CAG8523925.1"/>
    <property type="molecule type" value="Genomic_DNA"/>
</dbReference>
<gene>
    <name evidence="1" type="ORF">FCALED_LOCUS4843</name>
</gene>
<proteinExistence type="predicted"/>
<protein>
    <submittedName>
        <fullName evidence="1">10715_t:CDS:1</fullName>
    </submittedName>
</protein>